<accession>A0ABR9EFD5</accession>
<evidence type="ECO:0008006" key="4">
    <source>
        <dbReference type="Google" id="ProtNLM"/>
    </source>
</evidence>
<keyword evidence="1" id="KW-0472">Membrane</keyword>
<comment type="caution">
    <text evidence="2">The sequence shown here is derived from an EMBL/GenBank/DDBJ whole genome shotgun (WGS) entry which is preliminary data.</text>
</comment>
<protein>
    <recommendedName>
        <fullName evidence="4">Prepilin-type cleavage/methylation domain-containing protein</fullName>
    </recommendedName>
</protein>
<evidence type="ECO:0000256" key="1">
    <source>
        <dbReference type="SAM" id="Phobius"/>
    </source>
</evidence>
<feature type="transmembrane region" description="Helical" evidence="1">
    <location>
        <begin position="6"/>
        <end position="25"/>
    </location>
</feature>
<evidence type="ECO:0000313" key="2">
    <source>
        <dbReference type="EMBL" id="MBE0369687.1"/>
    </source>
</evidence>
<dbReference type="PROSITE" id="PS00409">
    <property type="entry name" value="PROKAR_NTER_METHYL"/>
    <property type="match status" value="1"/>
</dbReference>
<name>A0ABR9EFD5_9GAMM</name>
<gene>
    <name evidence="2" type="ORF">PAUR_a4243</name>
</gene>
<sequence>MKVHGYTLLELMVAMAAGMFLLAGVSMSYSAIKSTIVVTQELSHAQEVVRYTSQVFTRSIKQTNILPRIENNGSELHIDQDAQILSCQGTIPASAYTELYTLNEGYLVCSVTLTGNPASVPVNLLRGVQALNFTSSDSGLLIKVTVIPDNVPIQFANGIDIDIAVTRMIMADF</sequence>
<proteinExistence type="predicted"/>
<evidence type="ECO:0000313" key="3">
    <source>
        <dbReference type="Proteomes" id="UP000615755"/>
    </source>
</evidence>
<dbReference type="Proteomes" id="UP000615755">
    <property type="component" value="Unassembled WGS sequence"/>
</dbReference>
<keyword evidence="1" id="KW-1133">Transmembrane helix</keyword>
<organism evidence="2 3">
    <name type="scientific">Pseudoalteromonas aurantia 208</name>
    <dbReference type="NCBI Taxonomy" id="1314867"/>
    <lineage>
        <taxon>Bacteria</taxon>
        <taxon>Pseudomonadati</taxon>
        <taxon>Pseudomonadota</taxon>
        <taxon>Gammaproteobacteria</taxon>
        <taxon>Alteromonadales</taxon>
        <taxon>Pseudoalteromonadaceae</taxon>
        <taxon>Pseudoalteromonas</taxon>
    </lineage>
</organism>
<dbReference type="InterPro" id="IPR012902">
    <property type="entry name" value="N_methyl_site"/>
</dbReference>
<dbReference type="RefSeq" id="WP_192508977.1">
    <property type="nucleotide sequence ID" value="NZ_AQGV01000013.1"/>
</dbReference>
<dbReference type="EMBL" id="AQGV01000013">
    <property type="protein sequence ID" value="MBE0369687.1"/>
    <property type="molecule type" value="Genomic_DNA"/>
</dbReference>
<keyword evidence="1" id="KW-0812">Transmembrane</keyword>
<dbReference type="Pfam" id="PF07963">
    <property type="entry name" value="N_methyl"/>
    <property type="match status" value="1"/>
</dbReference>
<reference evidence="2 3" key="1">
    <citation type="submission" date="2015-03" db="EMBL/GenBank/DDBJ databases">
        <title>Genome sequence of Pseudoalteromonas aurantia.</title>
        <authorList>
            <person name="Xie B.-B."/>
            <person name="Rong J.-C."/>
            <person name="Qin Q.-L."/>
            <person name="Zhang Y.-Z."/>
        </authorList>
    </citation>
    <scope>NUCLEOTIDE SEQUENCE [LARGE SCALE GENOMIC DNA]</scope>
    <source>
        <strain evidence="2 3">208</strain>
    </source>
</reference>
<keyword evidence="3" id="KW-1185">Reference proteome</keyword>